<name>A0A1A9WEK5_9MUSC</name>
<feature type="domain" description="PITH" evidence="3">
    <location>
        <begin position="126"/>
        <end position="285"/>
    </location>
</feature>
<evidence type="ECO:0000259" key="3">
    <source>
        <dbReference type="PROSITE" id="PS51532"/>
    </source>
</evidence>
<sequence length="285" mass="32151">MPIREVNNENQFQTELVAAGRHLVVVDFYASWCGPCQIIAPHFELLPEVYPNVIFLRVDVDECAELAIDQELTAIPSFMFYRNKKKIDKIQGIDINALAEKISEYAGDSDETDELLEIAAKDDDEDHEDYGEGLMNLNNLISKDESACINESDDHPLSQCLTSKGGGYLQSDFDEQLIISITFKQAVKIQSLKFKAPMQMGPKNIKVFVNEPHMLDFIRAENKTSVQDLLLNARDLENGTPIKLPIVRFHNVRNIQLFVKNNQSGGVITQIDYMSFIGSPLKPIT</sequence>
<dbReference type="PROSITE" id="PS51352">
    <property type="entry name" value="THIOREDOXIN_2"/>
    <property type="match status" value="1"/>
</dbReference>
<dbReference type="Gene3D" id="2.60.120.470">
    <property type="entry name" value="PITH domain"/>
    <property type="match status" value="1"/>
</dbReference>
<keyword evidence="1" id="KW-1015">Disulfide bond</keyword>
<reference evidence="4" key="2">
    <citation type="submission" date="2020-05" db="UniProtKB">
        <authorList>
            <consortium name="EnsemblMetazoa"/>
        </authorList>
    </citation>
    <scope>IDENTIFICATION</scope>
    <source>
        <strain evidence="4">IAEA</strain>
    </source>
</reference>
<dbReference type="InterPro" id="IPR008979">
    <property type="entry name" value="Galactose-bd-like_sf"/>
</dbReference>
<dbReference type="STRING" id="37001.A0A1A9WEK5"/>
<dbReference type="InterPro" id="IPR010400">
    <property type="entry name" value="PITH_dom"/>
</dbReference>
<proteinExistence type="predicted"/>
<evidence type="ECO:0000259" key="2">
    <source>
        <dbReference type="PROSITE" id="PS51352"/>
    </source>
</evidence>
<dbReference type="InterPro" id="IPR017937">
    <property type="entry name" value="Thioredoxin_CS"/>
</dbReference>
<evidence type="ECO:0000313" key="5">
    <source>
        <dbReference type="Proteomes" id="UP000091820"/>
    </source>
</evidence>
<dbReference type="InterPro" id="IPR036249">
    <property type="entry name" value="Thioredoxin-like_sf"/>
</dbReference>
<protein>
    <recommendedName>
        <fullName evidence="6">Thioredoxin domain-containing protein</fullName>
    </recommendedName>
</protein>
<dbReference type="Pfam" id="PF06201">
    <property type="entry name" value="PITH"/>
    <property type="match status" value="1"/>
</dbReference>
<dbReference type="AlphaFoldDB" id="A0A1A9WEK5"/>
<dbReference type="Pfam" id="PF00085">
    <property type="entry name" value="Thioredoxin"/>
    <property type="match status" value="1"/>
</dbReference>
<dbReference type="CDD" id="cd02947">
    <property type="entry name" value="TRX_family"/>
    <property type="match status" value="1"/>
</dbReference>
<evidence type="ECO:0000256" key="1">
    <source>
        <dbReference type="ARBA" id="ARBA00023157"/>
    </source>
</evidence>
<dbReference type="InterPro" id="IPR037047">
    <property type="entry name" value="PITH_dom_sf"/>
</dbReference>
<dbReference type="PROSITE" id="PS51532">
    <property type="entry name" value="PITH"/>
    <property type="match status" value="1"/>
</dbReference>
<evidence type="ECO:0008006" key="6">
    <source>
        <dbReference type="Google" id="ProtNLM"/>
    </source>
</evidence>
<keyword evidence="5" id="KW-1185">Reference proteome</keyword>
<dbReference type="PRINTS" id="PR00421">
    <property type="entry name" value="THIOREDOXIN"/>
</dbReference>
<accession>A0A1A9WEK5</accession>
<dbReference type="PANTHER" id="PTHR46115">
    <property type="entry name" value="THIOREDOXIN-LIKE PROTEIN 1"/>
    <property type="match status" value="1"/>
</dbReference>
<organism evidence="4 5">
    <name type="scientific">Glossina brevipalpis</name>
    <dbReference type="NCBI Taxonomy" id="37001"/>
    <lineage>
        <taxon>Eukaryota</taxon>
        <taxon>Metazoa</taxon>
        <taxon>Ecdysozoa</taxon>
        <taxon>Arthropoda</taxon>
        <taxon>Hexapoda</taxon>
        <taxon>Insecta</taxon>
        <taxon>Pterygota</taxon>
        <taxon>Neoptera</taxon>
        <taxon>Endopterygota</taxon>
        <taxon>Diptera</taxon>
        <taxon>Brachycera</taxon>
        <taxon>Muscomorpha</taxon>
        <taxon>Hippoboscoidea</taxon>
        <taxon>Glossinidae</taxon>
        <taxon>Glossina</taxon>
    </lineage>
</organism>
<dbReference type="GO" id="GO:0005737">
    <property type="term" value="C:cytoplasm"/>
    <property type="evidence" value="ECO:0007669"/>
    <property type="project" value="UniProtKB-ARBA"/>
</dbReference>
<reference evidence="5" key="1">
    <citation type="submission" date="2014-03" db="EMBL/GenBank/DDBJ databases">
        <authorList>
            <person name="Aksoy S."/>
            <person name="Warren W."/>
            <person name="Wilson R.K."/>
        </authorList>
    </citation>
    <scope>NUCLEOTIDE SEQUENCE [LARGE SCALE GENOMIC DNA]</scope>
    <source>
        <strain evidence="5">IAEA</strain>
    </source>
</reference>
<dbReference type="EnsemblMetazoa" id="GBRI016788-RA">
    <property type="protein sequence ID" value="GBRI016788-PA"/>
    <property type="gene ID" value="GBRI016788"/>
</dbReference>
<dbReference type="PROSITE" id="PS00194">
    <property type="entry name" value="THIOREDOXIN_1"/>
    <property type="match status" value="1"/>
</dbReference>
<feature type="domain" description="Thioredoxin" evidence="2">
    <location>
        <begin position="1"/>
        <end position="107"/>
    </location>
</feature>
<dbReference type="Gene3D" id="3.40.30.10">
    <property type="entry name" value="Glutaredoxin"/>
    <property type="match status" value="1"/>
</dbReference>
<evidence type="ECO:0000313" key="4">
    <source>
        <dbReference type="EnsemblMetazoa" id="GBRI016788-PA"/>
    </source>
</evidence>
<dbReference type="SUPFAM" id="SSF52833">
    <property type="entry name" value="Thioredoxin-like"/>
    <property type="match status" value="1"/>
</dbReference>
<dbReference type="VEuPathDB" id="VectorBase:GBRI016788"/>
<dbReference type="SUPFAM" id="SSF49785">
    <property type="entry name" value="Galactose-binding domain-like"/>
    <property type="match status" value="1"/>
</dbReference>
<dbReference type="Proteomes" id="UP000091820">
    <property type="component" value="Unassembled WGS sequence"/>
</dbReference>
<dbReference type="InterPro" id="IPR013766">
    <property type="entry name" value="Thioredoxin_domain"/>
</dbReference>